<dbReference type="GO" id="GO:0016020">
    <property type="term" value="C:membrane"/>
    <property type="evidence" value="ECO:0007669"/>
    <property type="project" value="InterPro"/>
</dbReference>
<name>A0A0B8P409_9VIBR</name>
<evidence type="ECO:0000313" key="2">
    <source>
        <dbReference type="Proteomes" id="UP000031670"/>
    </source>
</evidence>
<dbReference type="AlphaFoldDB" id="A0A0B8P409"/>
<organism evidence="1 2">
    <name type="scientific">Vibrio ishigakensis</name>
    <dbReference type="NCBI Taxonomy" id="1481914"/>
    <lineage>
        <taxon>Bacteria</taxon>
        <taxon>Pseudomonadati</taxon>
        <taxon>Pseudomonadota</taxon>
        <taxon>Gammaproteobacteria</taxon>
        <taxon>Vibrionales</taxon>
        <taxon>Vibrionaceae</taxon>
        <taxon>Vibrio</taxon>
    </lineage>
</organism>
<dbReference type="Proteomes" id="UP000031670">
    <property type="component" value="Unassembled WGS sequence"/>
</dbReference>
<gene>
    <name evidence="1" type="ORF">JCM19232_5811</name>
</gene>
<protein>
    <submittedName>
        <fullName evidence="1">Lipoprotein</fullName>
    </submittedName>
</protein>
<dbReference type="EMBL" id="BBSA01000003">
    <property type="protein sequence ID" value="GAM61510.1"/>
    <property type="molecule type" value="Genomic_DNA"/>
</dbReference>
<accession>A0A0B8P409</accession>
<proteinExistence type="predicted"/>
<comment type="caution">
    <text evidence="1">The sequence shown here is derived from an EMBL/GenBank/DDBJ whole genome shotgun (WGS) entry which is preliminary data.</text>
</comment>
<dbReference type="InterPro" id="IPR007428">
    <property type="entry name" value="MlaA"/>
</dbReference>
<keyword evidence="1" id="KW-0449">Lipoprotein</keyword>
<reference evidence="1 2" key="1">
    <citation type="submission" date="2015-01" db="EMBL/GenBank/DDBJ databases">
        <title>Vibrio sp. C5 JCM 19232 whole genome shotgun sequence.</title>
        <authorList>
            <person name="Sawabe T."/>
            <person name="Meirelles P."/>
            <person name="Feng G."/>
            <person name="Sayaka M."/>
            <person name="Hattori M."/>
            <person name="Ohkuma M."/>
        </authorList>
    </citation>
    <scope>NUCLEOTIDE SEQUENCE [LARGE SCALE GENOMIC DNA]</scope>
    <source>
        <strain evidence="1 2">JCM19232</strain>
    </source>
</reference>
<sequence length="43" mass="5071">MWDFNYEVLDPYLVRPVSLGYVNYTPGFMRTGISNFLSHLDEL</sequence>
<reference evidence="1 2" key="2">
    <citation type="submission" date="2015-01" db="EMBL/GenBank/DDBJ databases">
        <authorList>
            <consortium name="NBRP consortium"/>
            <person name="Sawabe T."/>
            <person name="Meirelles P."/>
            <person name="Feng G."/>
            <person name="Sayaka M."/>
            <person name="Hattori M."/>
            <person name="Ohkuma M."/>
        </authorList>
    </citation>
    <scope>NUCLEOTIDE SEQUENCE [LARGE SCALE GENOMIC DNA]</scope>
    <source>
        <strain evidence="1 2">JCM19232</strain>
    </source>
</reference>
<dbReference type="Pfam" id="PF04333">
    <property type="entry name" value="MlaA"/>
    <property type="match status" value="1"/>
</dbReference>
<evidence type="ECO:0000313" key="1">
    <source>
        <dbReference type="EMBL" id="GAM61510.1"/>
    </source>
</evidence>